<keyword evidence="3" id="KW-1185">Reference proteome</keyword>
<sequence>MVRCLKFSAWAVGLLAASAIMTGEAAAQVSVSIQNQQSRTIYVAFTLGNGQAPGAINWGNCSGFVSNNQVAIPSGMACNTSVPTSSGSSRFCASSAPMSPPNCYQAQTRHQTMIETTFGAGAAGCYPTSQASCVWYDISLIPSNCTDPLWQTQNYCSNTGGAAYNLPVQLSCQNQPTYTCKGPPGTVYGNSGFPTNCGNPNATCTGNTPNCVNAYFHPMFVPPWSQYQPNAQCLAGSTLRVTFLAGP</sequence>
<name>A0A512NMJ9_9HYPH</name>
<comment type="caution">
    <text evidence="2">The sequence shown here is derived from an EMBL/GenBank/DDBJ whole genome shotgun (WGS) entry which is preliminary data.</text>
</comment>
<organism evidence="2 3">
    <name type="scientific">Reyranella soli</name>
    <dbReference type="NCBI Taxonomy" id="1230389"/>
    <lineage>
        <taxon>Bacteria</taxon>
        <taxon>Pseudomonadati</taxon>
        <taxon>Pseudomonadota</taxon>
        <taxon>Alphaproteobacteria</taxon>
        <taxon>Hyphomicrobiales</taxon>
        <taxon>Reyranellaceae</taxon>
        <taxon>Reyranella</taxon>
    </lineage>
</organism>
<dbReference type="EMBL" id="BKAJ01000152">
    <property type="protein sequence ID" value="GEP60171.1"/>
    <property type="molecule type" value="Genomic_DNA"/>
</dbReference>
<feature type="chain" id="PRO_5021754694" evidence="1">
    <location>
        <begin position="28"/>
        <end position="247"/>
    </location>
</feature>
<dbReference type="AlphaFoldDB" id="A0A512NMJ9"/>
<evidence type="ECO:0000313" key="2">
    <source>
        <dbReference type="EMBL" id="GEP60171.1"/>
    </source>
</evidence>
<protein>
    <submittedName>
        <fullName evidence="2">Uncharacterized protein</fullName>
    </submittedName>
</protein>
<dbReference type="OrthoDB" id="8435660at2"/>
<keyword evidence="1" id="KW-0732">Signal</keyword>
<feature type="signal peptide" evidence="1">
    <location>
        <begin position="1"/>
        <end position="27"/>
    </location>
</feature>
<gene>
    <name evidence="2" type="ORF">RSO01_73370</name>
</gene>
<evidence type="ECO:0000256" key="1">
    <source>
        <dbReference type="SAM" id="SignalP"/>
    </source>
</evidence>
<accession>A0A512NMJ9</accession>
<evidence type="ECO:0000313" key="3">
    <source>
        <dbReference type="Proteomes" id="UP000321058"/>
    </source>
</evidence>
<dbReference type="Proteomes" id="UP000321058">
    <property type="component" value="Unassembled WGS sequence"/>
</dbReference>
<proteinExistence type="predicted"/>
<dbReference type="RefSeq" id="WP_147155533.1">
    <property type="nucleotide sequence ID" value="NZ_BKAJ01000152.1"/>
</dbReference>
<reference evidence="2 3" key="1">
    <citation type="submission" date="2019-07" db="EMBL/GenBank/DDBJ databases">
        <title>Whole genome shotgun sequence of Reyranella soli NBRC 108950.</title>
        <authorList>
            <person name="Hosoyama A."/>
            <person name="Uohara A."/>
            <person name="Ohji S."/>
            <person name="Ichikawa N."/>
        </authorList>
    </citation>
    <scope>NUCLEOTIDE SEQUENCE [LARGE SCALE GENOMIC DNA]</scope>
    <source>
        <strain evidence="2 3">NBRC 108950</strain>
    </source>
</reference>